<evidence type="ECO:0000313" key="1">
    <source>
        <dbReference type="EMBL" id="GEZ14059.1"/>
    </source>
</evidence>
<reference evidence="1" key="1">
    <citation type="journal article" date="2019" name="Sci. Rep.">
        <title>Draft genome of Tanacetum cinerariifolium, the natural source of mosquito coil.</title>
        <authorList>
            <person name="Yamashiro T."/>
            <person name="Shiraishi A."/>
            <person name="Satake H."/>
            <person name="Nakayama K."/>
        </authorList>
    </citation>
    <scope>NUCLEOTIDE SEQUENCE</scope>
</reference>
<sequence>EEVADMDAELQGRIDDVSAAATKDVNAVEPTVIDDEEITMTMGQTLIKMKPEKARLLDEQLAYRLHDEEVEKVAAKEKVAEETLLHERFKKLKAVEVSSSESIQETLTNDPKEMSEEDVKNMLEVVIVSEFKVEALQV</sequence>
<comment type="caution">
    <text evidence="1">The sequence shown here is derived from an EMBL/GenBank/DDBJ whole genome shotgun (WGS) entry which is preliminary data.</text>
</comment>
<accession>A0A699I4U8</accession>
<feature type="non-terminal residue" evidence="1">
    <location>
        <position position="1"/>
    </location>
</feature>
<gene>
    <name evidence="1" type="ORF">Tci_486032</name>
</gene>
<dbReference type="EMBL" id="BKCJ010245096">
    <property type="protein sequence ID" value="GEZ14059.1"/>
    <property type="molecule type" value="Genomic_DNA"/>
</dbReference>
<dbReference type="AlphaFoldDB" id="A0A699I4U8"/>
<name>A0A699I4U8_TANCI</name>
<protein>
    <submittedName>
        <fullName evidence="1">Uncharacterized protein</fullName>
    </submittedName>
</protein>
<organism evidence="1">
    <name type="scientific">Tanacetum cinerariifolium</name>
    <name type="common">Dalmatian daisy</name>
    <name type="synonym">Chrysanthemum cinerariifolium</name>
    <dbReference type="NCBI Taxonomy" id="118510"/>
    <lineage>
        <taxon>Eukaryota</taxon>
        <taxon>Viridiplantae</taxon>
        <taxon>Streptophyta</taxon>
        <taxon>Embryophyta</taxon>
        <taxon>Tracheophyta</taxon>
        <taxon>Spermatophyta</taxon>
        <taxon>Magnoliopsida</taxon>
        <taxon>eudicotyledons</taxon>
        <taxon>Gunneridae</taxon>
        <taxon>Pentapetalae</taxon>
        <taxon>asterids</taxon>
        <taxon>campanulids</taxon>
        <taxon>Asterales</taxon>
        <taxon>Asteraceae</taxon>
        <taxon>Asteroideae</taxon>
        <taxon>Anthemideae</taxon>
        <taxon>Anthemidinae</taxon>
        <taxon>Tanacetum</taxon>
    </lineage>
</organism>
<proteinExistence type="predicted"/>